<sequence>MYRVGLVDDQQLVRAGFSMVLGSQDDIEVAWEASDGAEAVELAASNPVDVIFMDIQMPVLNGIEATKELIARKQLSPHGTPTRIVVLTTFDTDNYVVSSIEAGASGFLLKDTSPEELISAVYNVGESAAVISPAATAKLFSHLRHQQPPATGVAAGTKDNTLALLNHCLPDPLTAREAEILVLITHGKSNTEIADELFISLPTVKTHVGRILAKTNSRDRVHAVLFAIKNGVIPE</sequence>
<proteinExistence type="predicted"/>
<dbReference type="PANTHER" id="PTHR43214">
    <property type="entry name" value="TWO-COMPONENT RESPONSE REGULATOR"/>
    <property type="match status" value="1"/>
</dbReference>
<keyword evidence="1 5" id="KW-0597">Phosphoprotein</keyword>
<evidence type="ECO:0000313" key="8">
    <source>
        <dbReference type="EMBL" id="AKK04749.1"/>
    </source>
</evidence>
<dbReference type="Proteomes" id="UP000035199">
    <property type="component" value="Chromosome"/>
</dbReference>
<dbReference type="AlphaFoldDB" id="A0A0G3GUD1"/>
<dbReference type="EMBL" id="CP011542">
    <property type="protein sequence ID" value="AKK04749.1"/>
    <property type="molecule type" value="Genomic_DNA"/>
</dbReference>
<feature type="domain" description="Response regulatory" evidence="7">
    <location>
        <begin position="3"/>
        <end position="125"/>
    </location>
</feature>
<evidence type="ECO:0000256" key="2">
    <source>
        <dbReference type="ARBA" id="ARBA00023015"/>
    </source>
</evidence>
<accession>A0A0G3GUD1</accession>
<dbReference type="GO" id="GO:0000160">
    <property type="term" value="P:phosphorelay signal transduction system"/>
    <property type="evidence" value="ECO:0007669"/>
    <property type="project" value="InterPro"/>
</dbReference>
<dbReference type="GO" id="GO:0006355">
    <property type="term" value="P:regulation of DNA-templated transcription"/>
    <property type="evidence" value="ECO:0007669"/>
    <property type="project" value="InterPro"/>
</dbReference>
<keyword evidence="9" id="KW-1185">Reference proteome</keyword>
<protein>
    <submittedName>
        <fullName evidence="8">Two component transcriptional regulator, LuxR family</fullName>
    </submittedName>
</protein>
<dbReference type="InterPro" id="IPR058245">
    <property type="entry name" value="NreC/VraR/RcsB-like_REC"/>
</dbReference>
<dbReference type="InterPro" id="IPR001789">
    <property type="entry name" value="Sig_transdc_resp-reg_receiver"/>
</dbReference>
<reference evidence="8 9" key="1">
    <citation type="journal article" date="2015" name="Genome Announc.">
        <title>Complete Genome Sequence of the Type Strain Corynebacterium mustelae DSM 45274, Isolated from Various Tissues of a Male Ferret with Lethal Sepsis.</title>
        <authorList>
            <person name="Ruckert C."/>
            <person name="Eimer J."/>
            <person name="Winkler A."/>
            <person name="Tauch A."/>
        </authorList>
    </citation>
    <scope>NUCLEOTIDE SEQUENCE [LARGE SCALE GENOMIC DNA]</scope>
    <source>
        <strain evidence="8 9">DSM 45274</strain>
    </source>
</reference>
<evidence type="ECO:0000256" key="5">
    <source>
        <dbReference type="PROSITE-ProRule" id="PRU00169"/>
    </source>
</evidence>
<dbReference type="PATRIC" id="fig|571915.4.peg.429"/>
<gene>
    <name evidence="8" type="ORF">CMUST_02020</name>
</gene>
<dbReference type="InterPro" id="IPR016032">
    <property type="entry name" value="Sig_transdc_resp-reg_C-effctor"/>
</dbReference>
<evidence type="ECO:0000259" key="6">
    <source>
        <dbReference type="PROSITE" id="PS50043"/>
    </source>
</evidence>
<dbReference type="CDD" id="cd06170">
    <property type="entry name" value="LuxR_C_like"/>
    <property type="match status" value="1"/>
</dbReference>
<dbReference type="InterPro" id="IPR039420">
    <property type="entry name" value="WalR-like"/>
</dbReference>
<dbReference type="PROSITE" id="PS00622">
    <property type="entry name" value="HTH_LUXR_1"/>
    <property type="match status" value="1"/>
</dbReference>
<dbReference type="PANTHER" id="PTHR43214:SF24">
    <property type="entry name" value="TRANSCRIPTIONAL REGULATORY PROTEIN NARL-RELATED"/>
    <property type="match status" value="1"/>
</dbReference>
<dbReference type="CDD" id="cd17535">
    <property type="entry name" value="REC_NarL-like"/>
    <property type="match status" value="1"/>
</dbReference>
<keyword evidence="4" id="KW-0804">Transcription</keyword>
<dbReference type="SMART" id="SM00448">
    <property type="entry name" value="REC"/>
    <property type="match status" value="1"/>
</dbReference>
<dbReference type="InterPro" id="IPR000792">
    <property type="entry name" value="Tscrpt_reg_LuxR_C"/>
</dbReference>
<dbReference type="KEGG" id="cmv:CMUST_02020"/>
<keyword evidence="2" id="KW-0805">Transcription regulation</keyword>
<dbReference type="OrthoDB" id="9808843at2"/>
<dbReference type="Pfam" id="PF00196">
    <property type="entry name" value="GerE"/>
    <property type="match status" value="1"/>
</dbReference>
<dbReference type="Gene3D" id="3.40.50.2300">
    <property type="match status" value="1"/>
</dbReference>
<keyword evidence="3" id="KW-0238">DNA-binding</keyword>
<dbReference type="Pfam" id="PF00072">
    <property type="entry name" value="Response_reg"/>
    <property type="match status" value="1"/>
</dbReference>
<evidence type="ECO:0000256" key="3">
    <source>
        <dbReference type="ARBA" id="ARBA00023125"/>
    </source>
</evidence>
<evidence type="ECO:0000256" key="4">
    <source>
        <dbReference type="ARBA" id="ARBA00023163"/>
    </source>
</evidence>
<dbReference type="GO" id="GO:0003677">
    <property type="term" value="F:DNA binding"/>
    <property type="evidence" value="ECO:0007669"/>
    <property type="project" value="UniProtKB-KW"/>
</dbReference>
<dbReference type="PRINTS" id="PR00038">
    <property type="entry name" value="HTHLUXR"/>
</dbReference>
<dbReference type="RefSeq" id="WP_083987387.1">
    <property type="nucleotide sequence ID" value="NZ_CP011542.1"/>
</dbReference>
<dbReference type="PROSITE" id="PS50043">
    <property type="entry name" value="HTH_LUXR_2"/>
    <property type="match status" value="1"/>
</dbReference>
<evidence type="ECO:0000256" key="1">
    <source>
        <dbReference type="ARBA" id="ARBA00022553"/>
    </source>
</evidence>
<dbReference type="InterPro" id="IPR011006">
    <property type="entry name" value="CheY-like_superfamily"/>
</dbReference>
<name>A0A0G3GUD1_9CORY</name>
<reference evidence="9" key="2">
    <citation type="submission" date="2015-05" db="EMBL/GenBank/DDBJ databases">
        <title>Complete genome sequence of Corynebacterium mustelae DSM 45274, isolated from various tissues of a male ferret with lethal sepsis.</title>
        <authorList>
            <person name="Ruckert C."/>
            <person name="Albersmeier A."/>
            <person name="Winkler A."/>
            <person name="Tauch A."/>
        </authorList>
    </citation>
    <scope>NUCLEOTIDE SEQUENCE [LARGE SCALE GENOMIC DNA]</scope>
    <source>
        <strain evidence="9">DSM 45274</strain>
    </source>
</reference>
<feature type="modified residue" description="4-aspartylphosphate" evidence="5">
    <location>
        <position position="54"/>
    </location>
</feature>
<dbReference type="SMART" id="SM00421">
    <property type="entry name" value="HTH_LUXR"/>
    <property type="match status" value="1"/>
</dbReference>
<evidence type="ECO:0000259" key="7">
    <source>
        <dbReference type="PROSITE" id="PS50110"/>
    </source>
</evidence>
<evidence type="ECO:0000313" key="9">
    <source>
        <dbReference type="Proteomes" id="UP000035199"/>
    </source>
</evidence>
<dbReference type="PROSITE" id="PS50110">
    <property type="entry name" value="RESPONSE_REGULATORY"/>
    <property type="match status" value="1"/>
</dbReference>
<organism evidence="8 9">
    <name type="scientific">Corynebacterium mustelae</name>
    <dbReference type="NCBI Taxonomy" id="571915"/>
    <lineage>
        <taxon>Bacteria</taxon>
        <taxon>Bacillati</taxon>
        <taxon>Actinomycetota</taxon>
        <taxon>Actinomycetes</taxon>
        <taxon>Mycobacteriales</taxon>
        <taxon>Corynebacteriaceae</taxon>
        <taxon>Corynebacterium</taxon>
    </lineage>
</organism>
<dbReference type="SUPFAM" id="SSF46894">
    <property type="entry name" value="C-terminal effector domain of the bipartite response regulators"/>
    <property type="match status" value="1"/>
</dbReference>
<dbReference type="STRING" id="571915.CMUST_02020"/>
<feature type="domain" description="HTH luxR-type" evidence="6">
    <location>
        <begin position="166"/>
        <end position="231"/>
    </location>
</feature>
<dbReference type="SUPFAM" id="SSF52172">
    <property type="entry name" value="CheY-like"/>
    <property type="match status" value="1"/>
</dbReference>